<dbReference type="InterPro" id="IPR036390">
    <property type="entry name" value="WH_DNA-bd_sf"/>
</dbReference>
<dbReference type="AlphaFoldDB" id="A0A101FHJ7"/>
<dbReference type="CDD" id="cd04171">
    <property type="entry name" value="SelB"/>
    <property type="match status" value="1"/>
</dbReference>
<dbReference type="GO" id="GO:0005829">
    <property type="term" value="C:cytosol"/>
    <property type="evidence" value="ECO:0007669"/>
    <property type="project" value="TreeGrafter"/>
</dbReference>
<dbReference type="Pfam" id="PF09107">
    <property type="entry name" value="WHD_3rd_SelB"/>
    <property type="match status" value="1"/>
</dbReference>
<dbReference type="InterPro" id="IPR015190">
    <property type="entry name" value="Elong_fac_SelB-wing-hlx_typ-2"/>
</dbReference>
<comment type="subcellular location">
    <subcellularLocation>
        <location evidence="1">Cytoplasm</location>
    </subcellularLocation>
</comment>
<evidence type="ECO:0000313" key="11">
    <source>
        <dbReference type="Proteomes" id="UP000053326"/>
    </source>
</evidence>
<evidence type="ECO:0000256" key="5">
    <source>
        <dbReference type="ARBA" id="ARBA00022917"/>
    </source>
</evidence>
<dbReference type="NCBIfam" id="TIGR00475">
    <property type="entry name" value="selB"/>
    <property type="match status" value="1"/>
</dbReference>
<keyword evidence="3" id="KW-0963">Cytoplasm</keyword>
<dbReference type="GO" id="GO:0003723">
    <property type="term" value="F:RNA binding"/>
    <property type="evidence" value="ECO:0007669"/>
    <property type="project" value="InterPro"/>
</dbReference>
<dbReference type="Gene3D" id="1.10.10.2770">
    <property type="match status" value="1"/>
</dbReference>
<evidence type="ECO:0000256" key="8">
    <source>
        <dbReference type="ARBA" id="ARBA00031615"/>
    </source>
</evidence>
<accession>A0A101FHJ7</accession>
<evidence type="ECO:0000256" key="2">
    <source>
        <dbReference type="ARBA" id="ARBA00015953"/>
    </source>
</evidence>
<dbReference type="PROSITE" id="PS51722">
    <property type="entry name" value="G_TR_2"/>
    <property type="match status" value="1"/>
</dbReference>
<evidence type="ECO:0000256" key="7">
    <source>
        <dbReference type="ARBA" id="ARBA00025526"/>
    </source>
</evidence>
<evidence type="ECO:0000256" key="4">
    <source>
        <dbReference type="ARBA" id="ARBA00022741"/>
    </source>
</evidence>
<dbReference type="PATRIC" id="fig|85874.4.peg.1274"/>
<evidence type="ECO:0000256" key="1">
    <source>
        <dbReference type="ARBA" id="ARBA00004496"/>
    </source>
</evidence>
<dbReference type="InterPro" id="IPR004535">
    <property type="entry name" value="Transl_elong_SelB"/>
</dbReference>
<dbReference type="Gene3D" id="3.40.50.300">
    <property type="entry name" value="P-loop containing nucleotide triphosphate hydrolases"/>
    <property type="match status" value="1"/>
</dbReference>
<dbReference type="GO" id="GO:0003746">
    <property type="term" value="F:translation elongation factor activity"/>
    <property type="evidence" value="ECO:0007669"/>
    <property type="project" value="UniProtKB-KW"/>
</dbReference>
<dbReference type="Pfam" id="PF09106">
    <property type="entry name" value="WHD_2nd_SelB"/>
    <property type="match status" value="1"/>
</dbReference>
<dbReference type="SUPFAM" id="SSF46785">
    <property type="entry name" value="Winged helix' DNA-binding domain"/>
    <property type="match status" value="3"/>
</dbReference>
<dbReference type="CDD" id="cd15491">
    <property type="entry name" value="selB_III"/>
    <property type="match status" value="1"/>
</dbReference>
<sequence length="639" mass="71898">MKSFIIIGTAGHVDHGKTELVKALTGVDTDRLKEEKERGISIDLGFAPLRLPGGILAGVVDVPGHERFVKNMLAGAGGVDLVILVVAADEGVMPQTREHLDILQLLHVQKGVVAITKVDLVDEEWLMLVEEEVRELLKGTRLEGAPVVPVSVVTGQGLDELRQHLAQLAKEVEPKPVSGPARLPIDRVFSISGFGTVVTGTLFSGKIKLGDVVEILPHGLQVRVRSLQVHGQKVDEACAGQRVAVNLTGVDVHQISRGDVVTTPDAFISERRLTAFLHLLPRVNRNLENWQRVRFHLGTKETFGRVRLLDHQQLRPGEDGFVQIELEEPVVAAVGDRFVLRAYSPVTTIGGGTIIEIGGPRYRRFRTWVIEHLERKMSGAPEEKIAAELQRLKRPVTVKELATRTGVPPEEVKEATARMEREGNIGVFEVSGEVFLVSVSKIREWKETVVNALKEYHRQYPLRLGMPKEELRTRFFDFLPPRFYQLLLEAWEKESAFVFRDQAIALPGFSPSLTQEQERVFEKLMARFKEIPFTPPSEEEIMTLLGKDGSELLQYALQKGFLVKLGEGLYFSKEAIARAWEVIENHLQQYQEITVAQARDLLGTTRRYCIPLLEYFDREKRTRRIGDKRVLYKVKANSE</sequence>
<keyword evidence="4" id="KW-0547">Nucleotide-binding</keyword>
<dbReference type="Gene3D" id="2.40.30.10">
    <property type="entry name" value="Translation factors"/>
    <property type="match status" value="2"/>
</dbReference>
<dbReference type="FunFam" id="3.40.50.300:FF:001064">
    <property type="entry name" value="Selenocysteine-specific translation elongation factor"/>
    <property type="match status" value="1"/>
</dbReference>
<evidence type="ECO:0000259" key="9">
    <source>
        <dbReference type="PROSITE" id="PS51722"/>
    </source>
</evidence>
<dbReference type="InterPro" id="IPR005225">
    <property type="entry name" value="Small_GTP-bd"/>
</dbReference>
<keyword evidence="10" id="KW-0251">Elongation factor</keyword>
<dbReference type="Gene3D" id="1.10.10.10">
    <property type="entry name" value="Winged helix-like DNA-binding domain superfamily/Winged helix DNA-binding domain"/>
    <property type="match status" value="1"/>
</dbReference>
<dbReference type="PANTHER" id="PTHR43721">
    <property type="entry name" value="ELONGATION FACTOR TU-RELATED"/>
    <property type="match status" value="1"/>
</dbReference>
<dbReference type="SUPFAM" id="SSF50447">
    <property type="entry name" value="Translation proteins"/>
    <property type="match status" value="1"/>
</dbReference>
<evidence type="ECO:0000256" key="6">
    <source>
        <dbReference type="ARBA" id="ARBA00023134"/>
    </source>
</evidence>
<dbReference type="EMBL" id="LGFO01000013">
    <property type="protein sequence ID" value="KUK37082.1"/>
    <property type="molecule type" value="Genomic_DNA"/>
</dbReference>
<dbReference type="GO" id="GO:0003924">
    <property type="term" value="F:GTPase activity"/>
    <property type="evidence" value="ECO:0007669"/>
    <property type="project" value="InterPro"/>
</dbReference>
<dbReference type="InterPro" id="IPR036388">
    <property type="entry name" value="WH-like_DNA-bd_sf"/>
</dbReference>
<dbReference type="InterPro" id="IPR009001">
    <property type="entry name" value="Transl_elong_EF1A/Init_IF2_C"/>
</dbReference>
<dbReference type="GO" id="GO:0005525">
    <property type="term" value="F:GTP binding"/>
    <property type="evidence" value="ECO:0007669"/>
    <property type="project" value="UniProtKB-KW"/>
</dbReference>
<dbReference type="Proteomes" id="UP000053326">
    <property type="component" value="Unassembled WGS sequence"/>
</dbReference>
<dbReference type="InterPro" id="IPR050055">
    <property type="entry name" value="EF-Tu_GTPase"/>
</dbReference>
<name>A0A101FHJ7_9THEO</name>
<reference evidence="11" key="1">
    <citation type="journal article" date="2015" name="MBio">
        <title>Genome-Resolved Metagenomic Analysis Reveals Roles for Candidate Phyla and Other Microbial Community Members in Biogeochemical Transformations in Oil Reservoirs.</title>
        <authorList>
            <person name="Hu P."/>
            <person name="Tom L."/>
            <person name="Singh A."/>
            <person name="Thomas B.C."/>
            <person name="Baker B.J."/>
            <person name="Piceno Y.M."/>
            <person name="Andersen G.L."/>
            <person name="Banfield J.F."/>
        </authorList>
    </citation>
    <scope>NUCLEOTIDE SEQUENCE [LARGE SCALE GENOMIC DNA]</scope>
</reference>
<dbReference type="InterPro" id="IPR027417">
    <property type="entry name" value="P-loop_NTPase"/>
</dbReference>
<dbReference type="SUPFAM" id="SSF50465">
    <property type="entry name" value="EF-Tu/eEF-1alpha/eIF2-gamma C-terminal domain"/>
    <property type="match status" value="1"/>
</dbReference>
<dbReference type="InterPro" id="IPR004161">
    <property type="entry name" value="EFTu-like_2"/>
</dbReference>
<keyword evidence="5" id="KW-0648">Protein biosynthesis</keyword>
<comment type="caution">
    <text evidence="10">The sequence shown here is derived from an EMBL/GenBank/DDBJ whole genome shotgun (WGS) entry which is preliminary data.</text>
</comment>
<dbReference type="GO" id="GO:0001514">
    <property type="term" value="P:selenocysteine incorporation"/>
    <property type="evidence" value="ECO:0007669"/>
    <property type="project" value="InterPro"/>
</dbReference>
<dbReference type="CDD" id="cd03696">
    <property type="entry name" value="SelB_II"/>
    <property type="match status" value="1"/>
</dbReference>
<feature type="domain" description="Tr-type G" evidence="9">
    <location>
        <begin position="2"/>
        <end position="175"/>
    </location>
</feature>
<gene>
    <name evidence="10" type="ORF">XD66_0219</name>
</gene>
<evidence type="ECO:0000256" key="3">
    <source>
        <dbReference type="ARBA" id="ARBA00022490"/>
    </source>
</evidence>
<protein>
    <recommendedName>
        <fullName evidence="2">Selenocysteine-specific elongation factor</fullName>
    </recommendedName>
    <alternativeName>
        <fullName evidence="8">SelB translation factor</fullName>
    </alternativeName>
</protein>
<dbReference type="Pfam" id="PF03144">
    <property type="entry name" value="GTP_EFTU_D2"/>
    <property type="match status" value="1"/>
</dbReference>
<dbReference type="Pfam" id="PF25461">
    <property type="entry name" value="Beta-barrel_SelB"/>
    <property type="match status" value="1"/>
</dbReference>
<dbReference type="SUPFAM" id="SSF52540">
    <property type="entry name" value="P-loop containing nucleoside triphosphate hydrolases"/>
    <property type="match status" value="1"/>
</dbReference>
<dbReference type="InterPro" id="IPR057335">
    <property type="entry name" value="Beta-barrel_SelB"/>
</dbReference>
<dbReference type="PRINTS" id="PR00315">
    <property type="entry name" value="ELONGATNFCT"/>
</dbReference>
<dbReference type="NCBIfam" id="TIGR00231">
    <property type="entry name" value="small_GTP"/>
    <property type="match status" value="1"/>
</dbReference>
<dbReference type="Pfam" id="PF00009">
    <property type="entry name" value="GTP_EFTU"/>
    <property type="match status" value="1"/>
</dbReference>
<dbReference type="InterPro" id="IPR015191">
    <property type="entry name" value="SelB_WHD4"/>
</dbReference>
<evidence type="ECO:0000313" key="10">
    <source>
        <dbReference type="EMBL" id="KUK37082.1"/>
    </source>
</evidence>
<keyword evidence="6" id="KW-0342">GTP-binding</keyword>
<comment type="function">
    <text evidence="7">Translation factor necessary for the incorporation of selenocysteine into proteins. It probably replaces EF-Tu for the insertion of selenocysteine directed by the UGA codon. SelB binds GTP and GDP.</text>
</comment>
<proteinExistence type="predicted"/>
<dbReference type="InterPro" id="IPR000795">
    <property type="entry name" value="T_Tr_GTP-bd_dom"/>
</dbReference>
<dbReference type="InterPro" id="IPR009000">
    <property type="entry name" value="Transl_B-barrel_sf"/>
</dbReference>
<organism evidence="10 11">
    <name type="scientific">Thermacetogenium phaeum</name>
    <dbReference type="NCBI Taxonomy" id="85874"/>
    <lineage>
        <taxon>Bacteria</taxon>
        <taxon>Bacillati</taxon>
        <taxon>Bacillota</taxon>
        <taxon>Clostridia</taxon>
        <taxon>Thermoanaerobacterales</taxon>
        <taxon>Thermoanaerobacteraceae</taxon>
        <taxon>Thermacetogenium</taxon>
    </lineage>
</organism>
<dbReference type="PANTHER" id="PTHR43721:SF22">
    <property type="entry name" value="ELONGATION FACTOR TU, MITOCHONDRIAL"/>
    <property type="match status" value="1"/>
</dbReference>